<dbReference type="SUPFAM" id="SSF57535">
    <property type="entry name" value="Complement control module/SCR domain"/>
    <property type="match status" value="1"/>
</dbReference>
<reference evidence="6" key="1">
    <citation type="submission" date="2025-08" db="UniProtKB">
        <authorList>
            <consortium name="RefSeq"/>
        </authorList>
    </citation>
    <scope>IDENTIFICATION</scope>
</reference>
<organism evidence="5 6">
    <name type="scientific">Biomphalaria glabrata</name>
    <name type="common">Bloodfluke planorb</name>
    <name type="synonym">Freshwater snail</name>
    <dbReference type="NCBI Taxonomy" id="6526"/>
    <lineage>
        <taxon>Eukaryota</taxon>
        <taxon>Metazoa</taxon>
        <taxon>Spiralia</taxon>
        <taxon>Lophotrochozoa</taxon>
        <taxon>Mollusca</taxon>
        <taxon>Gastropoda</taxon>
        <taxon>Heterobranchia</taxon>
        <taxon>Euthyneura</taxon>
        <taxon>Panpulmonata</taxon>
        <taxon>Hygrophila</taxon>
        <taxon>Lymnaeoidea</taxon>
        <taxon>Planorbidae</taxon>
        <taxon>Biomphalaria</taxon>
    </lineage>
</organism>
<keyword evidence="5" id="KW-1185">Reference proteome</keyword>
<name>A0A9W3B8J0_BIOGL</name>
<feature type="domain" description="Sushi" evidence="4">
    <location>
        <begin position="38"/>
        <end position="104"/>
    </location>
</feature>
<proteinExistence type="predicted"/>
<keyword evidence="3" id="KW-0732">Signal</keyword>
<feature type="signal peptide" evidence="3">
    <location>
        <begin position="1"/>
        <end position="23"/>
    </location>
</feature>
<dbReference type="CDD" id="cd00033">
    <property type="entry name" value="CCP"/>
    <property type="match status" value="1"/>
</dbReference>
<dbReference type="Pfam" id="PF00084">
    <property type="entry name" value="Sushi"/>
    <property type="match status" value="1"/>
</dbReference>
<dbReference type="PROSITE" id="PS50923">
    <property type="entry name" value="SUSHI"/>
    <property type="match status" value="1"/>
</dbReference>
<evidence type="ECO:0000313" key="5">
    <source>
        <dbReference type="Proteomes" id="UP001165740"/>
    </source>
</evidence>
<sequence length="115" mass="12512">MTRQEIVLAASLWLLIVILVTDARSVQKSQLQRNVATPICPTPTAPPNGVVSCEYSDPLQIQIFCTITCKAGYMFRGTDAMDFVFPCDVSTGFYDTVTSPDCIPVPRSTLVPPLG</sequence>
<protein>
    <submittedName>
        <fullName evidence="6">Uncharacterized protein LOC129928007</fullName>
    </submittedName>
</protein>
<evidence type="ECO:0000313" key="6">
    <source>
        <dbReference type="RefSeq" id="XP_055895756.1"/>
    </source>
</evidence>
<keyword evidence="1" id="KW-1015">Disulfide bond</keyword>
<keyword evidence="2" id="KW-0768">Sushi</keyword>
<gene>
    <name evidence="6" type="primary">LOC129928007</name>
</gene>
<evidence type="ECO:0000256" key="1">
    <source>
        <dbReference type="ARBA" id="ARBA00023157"/>
    </source>
</evidence>
<evidence type="ECO:0000256" key="2">
    <source>
        <dbReference type="PROSITE-ProRule" id="PRU00302"/>
    </source>
</evidence>
<comment type="caution">
    <text evidence="2">Lacks conserved residue(s) required for the propagation of feature annotation.</text>
</comment>
<dbReference type="AlphaFoldDB" id="A0A9W3B8J0"/>
<feature type="chain" id="PRO_5040826051" evidence="3">
    <location>
        <begin position="24"/>
        <end position="115"/>
    </location>
</feature>
<dbReference type="InterPro" id="IPR035976">
    <property type="entry name" value="Sushi/SCR/CCP_sf"/>
</dbReference>
<dbReference type="Gene3D" id="2.10.70.10">
    <property type="entry name" value="Complement Module, domain 1"/>
    <property type="match status" value="1"/>
</dbReference>
<evidence type="ECO:0000259" key="4">
    <source>
        <dbReference type="PROSITE" id="PS50923"/>
    </source>
</evidence>
<evidence type="ECO:0000256" key="3">
    <source>
        <dbReference type="SAM" id="SignalP"/>
    </source>
</evidence>
<dbReference type="Proteomes" id="UP001165740">
    <property type="component" value="Chromosome 9"/>
</dbReference>
<accession>A0A9W3B8J0</accession>
<dbReference type="InterPro" id="IPR000436">
    <property type="entry name" value="Sushi_SCR_CCP_dom"/>
</dbReference>
<dbReference type="GeneID" id="129928007"/>
<dbReference type="RefSeq" id="XP_055895756.1">
    <property type="nucleotide sequence ID" value="XM_056039781.1"/>
</dbReference>